<dbReference type="GO" id="GO:0016787">
    <property type="term" value="F:hydrolase activity"/>
    <property type="evidence" value="ECO:0007669"/>
    <property type="project" value="UniProtKB-KW"/>
</dbReference>
<dbReference type="RefSeq" id="WP_136078374.1">
    <property type="nucleotide sequence ID" value="NZ_CAAHFG010000001.1"/>
</dbReference>
<keyword evidence="6" id="KW-0067">ATP-binding</keyword>
<evidence type="ECO:0000313" key="8">
    <source>
        <dbReference type="EMBL" id="VGO12733.1"/>
    </source>
</evidence>
<evidence type="ECO:0000256" key="3">
    <source>
        <dbReference type="ARBA" id="ARBA00022741"/>
    </source>
</evidence>
<dbReference type="SMART" id="SM01211">
    <property type="entry name" value="GATase_5"/>
    <property type="match status" value="1"/>
</dbReference>
<keyword evidence="4" id="KW-0658">Purine biosynthesis</keyword>
<keyword evidence="9" id="KW-1185">Reference proteome</keyword>
<proteinExistence type="predicted"/>
<keyword evidence="7" id="KW-0315">Glutamine amidotransferase</keyword>
<name>A0A6C2TYP6_PONDE</name>
<evidence type="ECO:0000256" key="4">
    <source>
        <dbReference type="ARBA" id="ARBA00022755"/>
    </source>
</evidence>
<organism evidence="8 9">
    <name type="scientific">Pontiella desulfatans</name>
    <dbReference type="NCBI Taxonomy" id="2750659"/>
    <lineage>
        <taxon>Bacteria</taxon>
        <taxon>Pseudomonadati</taxon>
        <taxon>Kiritimatiellota</taxon>
        <taxon>Kiritimatiellia</taxon>
        <taxon>Kiritimatiellales</taxon>
        <taxon>Pontiellaceae</taxon>
        <taxon>Pontiella</taxon>
    </lineage>
</organism>
<keyword evidence="2" id="KW-0436">Ligase</keyword>
<evidence type="ECO:0000313" key="9">
    <source>
        <dbReference type="Proteomes" id="UP000366872"/>
    </source>
</evidence>
<evidence type="ECO:0000256" key="7">
    <source>
        <dbReference type="ARBA" id="ARBA00022962"/>
    </source>
</evidence>
<evidence type="ECO:0000256" key="6">
    <source>
        <dbReference type="ARBA" id="ARBA00022840"/>
    </source>
</evidence>
<gene>
    <name evidence="8" type="primary">purL_1</name>
    <name evidence="8" type="ORF">PDESU_01287</name>
</gene>
<dbReference type="AlphaFoldDB" id="A0A6C2TYP6"/>
<keyword evidence="5" id="KW-0378">Hydrolase</keyword>
<dbReference type="SUPFAM" id="SSF52317">
    <property type="entry name" value="Class I glutamine amidotransferase-like"/>
    <property type="match status" value="1"/>
</dbReference>
<dbReference type="PROSITE" id="PS51273">
    <property type="entry name" value="GATASE_TYPE_1"/>
    <property type="match status" value="1"/>
</dbReference>
<dbReference type="Proteomes" id="UP000366872">
    <property type="component" value="Unassembled WGS sequence"/>
</dbReference>
<evidence type="ECO:0000256" key="1">
    <source>
        <dbReference type="ARBA" id="ARBA00022490"/>
    </source>
</evidence>
<reference evidence="8 9" key="1">
    <citation type="submission" date="2019-04" db="EMBL/GenBank/DDBJ databases">
        <authorList>
            <person name="Van Vliet M D."/>
        </authorList>
    </citation>
    <scope>NUCLEOTIDE SEQUENCE [LARGE SCALE GENOMIC DNA]</scope>
    <source>
        <strain evidence="8 9">F1</strain>
    </source>
</reference>
<dbReference type="GO" id="GO:0004642">
    <property type="term" value="F:phosphoribosylformylglycinamidine synthase activity"/>
    <property type="evidence" value="ECO:0007669"/>
    <property type="project" value="InterPro"/>
</dbReference>
<dbReference type="PANTHER" id="PTHR10099:SF1">
    <property type="entry name" value="PHOSPHORIBOSYLFORMYLGLYCINAMIDINE SYNTHASE"/>
    <property type="match status" value="1"/>
</dbReference>
<dbReference type="PANTHER" id="PTHR10099">
    <property type="entry name" value="PHOSPHORIBOSYLFORMYLGLYCINAMIDINE SYNTHASE"/>
    <property type="match status" value="1"/>
</dbReference>
<dbReference type="EMBL" id="CAAHFG010000001">
    <property type="protein sequence ID" value="VGO12733.1"/>
    <property type="molecule type" value="Genomic_DNA"/>
</dbReference>
<sequence>MSKPKVLIITGYGVNCEAESAHAWKLAGAEPELVHLNDLLDHPERLETYQAMMFIGGFSYGDHMTSGHVFALRVKHHMQAQLQQFIDDGKLIMGICNGFQVMTKMGLLPGLDGNYFEPTVSLMQNDCGTFQNFWVDIRFEDASPCVFTKGLGTMPLPIRHGEGKIFTLDAGLVEKIEALGCVAARYVDAGNEPTQEFPENPNGSLNAIAGLTDPTGRIFGMMPHPEAYLFPENHPNWDKQKLDGELPEQGLGLKLFTNAVDFMNRH</sequence>
<evidence type="ECO:0000256" key="5">
    <source>
        <dbReference type="ARBA" id="ARBA00022801"/>
    </source>
</evidence>
<dbReference type="Gene3D" id="3.40.50.880">
    <property type="match status" value="1"/>
</dbReference>
<keyword evidence="1" id="KW-0963">Cytoplasm</keyword>
<dbReference type="GO" id="GO:0005524">
    <property type="term" value="F:ATP binding"/>
    <property type="evidence" value="ECO:0007669"/>
    <property type="project" value="UniProtKB-KW"/>
</dbReference>
<evidence type="ECO:0000256" key="2">
    <source>
        <dbReference type="ARBA" id="ARBA00022598"/>
    </source>
</evidence>
<dbReference type="PIRSF" id="PIRSF001586">
    <property type="entry name" value="FGAM_synth_I"/>
    <property type="match status" value="1"/>
</dbReference>
<protein>
    <submittedName>
        <fullName evidence="8">Phosphoribosylformylglycinamidine synthase</fullName>
    </submittedName>
</protein>
<dbReference type="GO" id="GO:0006189">
    <property type="term" value="P:'de novo' IMP biosynthetic process"/>
    <property type="evidence" value="ECO:0007669"/>
    <property type="project" value="InterPro"/>
</dbReference>
<dbReference type="Pfam" id="PF13507">
    <property type="entry name" value="GATase_5"/>
    <property type="match status" value="1"/>
</dbReference>
<dbReference type="InterPro" id="IPR029062">
    <property type="entry name" value="Class_I_gatase-like"/>
</dbReference>
<dbReference type="InterPro" id="IPR010075">
    <property type="entry name" value="PRibForGlyAmidine_synth_PurQ"/>
</dbReference>
<accession>A0A6C2TYP6</accession>
<keyword evidence="3" id="KW-0547">Nucleotide-binding</keyword>
<dbReference type="GO" id="GO:0005737">
    <property type="term" value="C:cytoplasm"/>
    <property type="evidence" value="ECO:0007669"/>
    <property type="project" value="TreeGrafter"/>
</dbReference>